<dbReference type="GO" id="GO:0008478">
    <property type="term" value="F:pyridoxal kinase activity"/>
    <property type="evidence" value="ECO:0007669"/>
    <property type="project" value="UniProtKB-EC"/>
</dbReference>
<sequence length="317" mass="35469">MEGLIDNIAETKSVLSIQSHVVHGYVGNKASSFPLQMLNWEVDLLNTVNLSNHTGYGSFKGSASTKSDLLTIFEGLKKINVEYDALLTGYSSGYDTLEAVGDICIGIKNNEKSEKNVTWLLDTVMGDEGVLYVDENVIPVYKKLLESQLVDIITPNQFELEILLDHKITCLETLKKEMKLFHEKYKVKHVILSTLYADGFQELEGGPETLYCCVSSISVPDKLILYKIDKIDGYFTGVGDMFSALLLDRITKLNDIIPATNQALSVMKKVLTVTKHFSGKSGSINDANMKDCELRVIECKNIYNDNEELYQPIFIPK</sequence>
<dbReference type="PANTHER" id="PTHR10534:SF2">
    <property type="entry name" value="PYRIDOXAL KINASE"/>
    <property type="match status" value="1"/>
</dbReference>
<reference evidence="8 9" key="1">
    <citation type="journal article" date="2023" name="Elife">
        <title>Identification of key yeast species and microbe-microbe interactions impacting larval growth of Drosophila in the wild.</title>
        <authorList>
            <person name="Mure A."/>
            <person name="Sugiura Y."/>
            <person name="Maeda R."/>
            <person name="Honda K."/>
            <person name="Sakurai N."/>
            <person name="Takahashi Y."/>
            <person name="Watada M."/>
            <person name="Katoh T."/>
            <person name="Gotoh A."/>
            <person name="Gotoh Y."/>
            <person name="Taniguchi I."/>
            <person name="Nakamura K."/>
            <person name="Hayashi T."/>
            <person name="Katayama T."/>
            <person name="Uemura T."/>
            <person name="Hattori Y."/>
        </authorList>
    </citation>
    <scope>NUCLEOTIDE SEQUENCE [LARGE SCALE GENOMIC DNA]</scope>
    <source>
        <strain evidence="8 9">PK-24</strain>
    </source>
</reference>
<dbReference type="GO" id="GO:0005524">
    <property type="term" value="F:ATP binding"/>
    <property type="evidence" value="ECO:0007669"/>
    <property type="project" value="UniProtKB-KW"/>
</dbReference>
<dbReference type="EMBL" id="BTGB01000009">
    <property type="protein sequence ID" value="GMM47755.1"/>
    <property type="molecule type" value="Genomic_DNA"/>
</dbReference>
<dbReference type="Proteomes" id="UP001378960">
    <property type="component" value="Unassembled WGS sequence"/>
</dbReference>
<evidence type="ECO:0000256" key="2">
    <source>
        <dbReference type="ARBA" id="ARBA00012104"/>
    </source>
</evidence>
<evidence type="ECO:0000313" key="9">
    <source>
        <dbReference type="Proteomes" id="UP001378960"/>
    </source>
</evidence>
<dbReference type="InterPro" id="IPR004625">
    <property type="entry name" value="PyrdxlKinase"/>
</dbReference>
<keyword evidence="4" id="KW-0547">Nucleotide-binding</keyword>
<name>A0AAV5R883_PICKL</name>
<dbReference type="InterPro" id="IPR013749">
    <property type="entry name" value="PM/HMP-P_kinase-1"/>
</dbReference>
<protein>
    <recommendedName>
        <fullName evidence="2">pyridoxal kinase</fullName>
        <ecNumber evidence="2">2.7.1.35</ecNumber>
    </recommendedName>
</protein>
<proteinExistence type="inferred from homology"/>
<dbReference type="Pfam" id="PF08543">
    <property type="entry name" value="Phos_pyr_kin"/>
    <property type="match status" value="1"/>
</dbReference>
<dbReference type="CDD" id="cd01173">
    <property type="entry name" value="pyridoxal_pyridoxamine_kinase"/>
    <property type="match status" value="1"/>
</dbReference>
<dbReference type="AlphaFoldDB" id="A0AAV5R883"/>
<dbReference type="InterPro" id="IPR029056">
    <property type="entry name" value="Ribokinase-like"/>
</dbReference>
<evidence type="ECO:0000256" key="4">
    <source>
        <dbReference type="ARBA" id="ARBA00022741"/>
    </source>
</evidence>
<evidence type="ECO:0000256" key="3">
    <source>
        <dbReference type="ARBA" id="ARBA00022679"/>
    </source>
</evidence>
<feature type="domain" description="Pyridoxamine kinase/Phosphomethylpyrimidine kinase" evidence="7">
    <location>
        <begin position="115"/>
        <end position="272"/>
    </location>
</feature>
<evidence type="ECO:0000259" key="7">
    <source>
        <dbReference type="Pfam" id="PF08543"/>
    </source>
</evidence>
<keyword evidence="6" id="KW-0067">ATP-binding</keyword>
<dbReference type="PANTHER" id="PTHR10534">
    <property type="entry name" value="PYRIDOXAL KINASE"/>
    <property type="match status" value="1"/>
</dbReference>
<dbReference type="EC" id="2.7.1.35" evidence="2"/>
<comment type="caution">
    <text evidence="8">The sequence shown here is derived from an EMBL/GenBank/DDBJ whole genome shotgun (WGS) entry which is preliminary data.</text>
</comment>
<evidence type="ECO:0000256" key="5">
    <source>
        <dbReference type="ARBA" id="ARBA00022777"/>
    </source>
</evidence>
<dbReference type="GO" id="GO:0009443">
    <property type="term" value="P:pyridoxal 5'-phosphate salvage"/>
    <property type="evidence" value="ECO:0007669"/>
    <property type="project" value="InterPro"/>
</dbReference>
<dbReference type="GO" id="GO:0005829">
    <property type="term" value="C:cytosol"/>
    <property type="evidence" value="ECO:0007669"/>
    <property type="project" value="TreeGrafter"/>
</dbReference>
<dbReference type="SUPFAM" id="SSF53613">
    <property type="entry name" value="Ribokinase-like"/>
    <property type="match status" value="1"/>
</dbReference>
<comment type="similarity">
    <text evidence="1">Belongs to the pyridoxine kinase family.</text>
</comment>
<organism evidence="8 9">
    <name type="scientific">Pichia kluyveri</name>
    <name type="common">Yeast</name>
    <dbReference type="NCBI Taxonomy" id="36015"/>
    <lineage>
        <taxon>Eukaryota</taxon>
        <taxon>Fungi</taxon>
        <taxon>Dikarya</taxon>
        <taxon>Ascomycota</taxon>
        <taxon>Saccharomycotina</taxon>
        <taxon>Pichiomycetes</taxon>
        <taxon>Pichiales</taxon>
        <taxon>Pichiaceae</taxon>
        <taxon>Pichia</taxon>
    </lineage>
</organism>
<accession>A0AAV5R883</accession>
<dbReference type="Gene3D" id="3.40.1190.20">
    <property type="match status" value="1"/>
</dbReference>
<evidence type="ECO:0000313" key="8">
    <source>
        <dbReference type="EMBL" id="GMM47755.1"/>
    </source>
</evidence>
<evidence type="ECO:0000256" key="6">
    <source>
        <dbReference type="ARBA" id="ARBA00022840"/>
    </source>
</evidence>
<keyword evidence="5 8" id="KW-0418">Kinase</keyword>
<dbReference type="NCBIfam" id="TIGR00687">
    <property type="entry name" value="pyridox_kin"/>
    <property type="match status" value="1"/>
</dbReference>
<keyword evidence="3" id="KW-0808">Transferase</keyword>
<evidence type="ECO:0000256" key="1">
    <source>
        <dbReference type="ARBA" id="ARBA00008805"/>
    </source>
</evidence>
<gene>
    <name evidence="8" type="ORF">DAPK24_043530</name>
</gene>
<keyword evidence="9" id="KW-1185">Reference proteome</keyword>